<sequence length="725" mass="78403">MKFKTSIFYYLLCTAVVAQNTTVTVSITGRTDTTEADKVAIQYPSFGGNSSHWAPLLIGNDGSAGTGGFRTWTLPALSQRLDKRTGRTKLVTTVGKYLVTLSQEDSFIRAFDTNGKEKASKKIWGDFSSICVSGQYMYLFGKKQVRMLALLDKKFVEITVYTLPIEAEACVVSPRTQRVLFGGSDGVVYALNAIEKVLAQPLSTVKNLGRKVESLGIYYGPSGEEHIFVVADGMKVFDSKFRLLGDVSFKAFGAKKIEIGDIAFFQQPLANFSQGIMAVAMKSSLGKQFGIAPLAGVLSEFQIAANTTYHPVKEIGNSKICKKCNYQGFCADEGKCDCFIGTAGTSCKDSFCQGNCSGHGKCIGANECRCEKGWDGPDCSFVIVQPSYETEANGEDGDDPAVWIHPTDASLSRVITTTKSTAGAGLTMFDLTGKKVGSISAGEPNNVDVLYNITLGSRKVDLAYAACRKDNTLCLFEITNNGTLVNVSGGSQPTRKGFKVYGSCVYSSKKTGKNYLFVNAKDATYLQYELTSTPDGQLNTTLVRQFIGGNGGQVEGCVSDDENGFIFVGEEPYGLWRFGAEPNSSPEGFLVDSVNGTLFADVEGVTLVPGKTKDDGFILVSCQGVSAYNVYQRKLPHKFVMTFTIHPSEDGKVDGVTNTDGVTAVGKKLNKDFPYGILVVHDDVNQLPNGERSSQASFKMLSLEKVLASQPGLLKQIDKEWNPRS</sequence>
<dbReference type="InterPro" id="IPR011042">
    <property type="entry name" value="6-blade_b-propeller_TolB-like"/>
</dbReference>
<reference evidence="7 8" key="1">
    <citation type="journal article" date="2013" name="PLoS Genet.">
        <title>The genome and development-dependent transcriptomes of Pyronema confluens: a window into fungal evolution.</title>
        <authorList>
            <person name="Traeger S."/>
            <person name="Altegoer F."/>
            <person name="Freitag M."/>
            <person name="Gabaldon T."/>
            <person name="Kempken F."/>
            <person name="Kumar A."/>
            <person name="Marcet-Houben M."/>
            <person name="Poggeler S."/>
            <person name="Stajich J.E."/>
            <person name="Nowrousian M."/>
        </authorList>
    </citation>
    <scope>NUCLEOTIDE SEQUENCE [LARGE SCALE GENOMIC DNA]</scope>
    <source>
        <strain evidence="8">CBS 100304</strain>
        <tissue evidence="7">Vegetative mycelium</tissue>
    </source>
</reference>
<name>U4LK71_PYROM</name>
<feature type="signal peptide" evidence="4">
    <location>
        <begin position="1"/>
        <end position="18"/>
    </location>
</feature>
<dbReference type="eggNOG" id="KOG1225">
    <property type="taxonomic scope" value="Eukaryota"/>
</dbReference>
<accession>U4LK71</accession>
<dbReference type="PANTHER" id="PTHR14949:SF56">
    <property type="entry name" value="EGF-LIKE-DOMAIN, MULTIPLE 7"/>
    <property type="match status" value="1"/>
</dbReference>
<dbReference type="Pfam" id="PF02333">
    <property type="entry name" value="Phytase"/>
    <property type="match status" value="1"/>
</dbReference>
<evidence type="ECO:0000313" key="8">
    <source>
        <dbReference type="Proteomes" id="UP000018144"/>
    </source>
</evidence>
<evidence type="ECO:0000256" key="2">
    <source>
        <dbReference type="ARBA" id="ARBA00023157"/>
    </source>
</evidence>
<dbReference type="InterPro" id="IPR003431">
    <property type="entry name" value="B-propeller_Phytase"/>
</dbReference>
<dbReference type="PROSITE" id="PS50026">
    <property type="entry name" value="EGF_3"/>
    <property type="match status" value="1"/>
</dbReference>
<dbReference type="PROSITE" id="PS00022">
    <property type="entry name" value="EGF_1"/>
    <property type="match status" value="1"/>
</dbReference>
<evidence type="ECO:0000256" key="1">
    <source>
        <dbReference type="ARBA" id="ARBA00022729"/>
    </source>
</evidence>
<evidence type="ECO:0000259" key="5">
    <source>
        <dbReference type="PROSITE" id="PS50026"/>
    </source>
</evidence>
<dbReference type="GO" id="GO:0016158">
    <property type="term" value="F:inositol hexakisphosphate 3-phosphatase activity"/>
    <property type="evidence" value="ECO:0007669"/>
    <property type="project" value="InterPro"/>
</dbReference>
<gene>
    <name evidence="7" type="ORF">PCON_12684</name>
</gene>
<dbReference type="Gene3D" id="2.120.10.30">
    <property type="entry name" value="TolB, C-terminal domain"/>
    <property type="match status" value="2"/>
</dbReference>
<dbReference type="EMBL" id="HF935778">
    <property type="protein sequence ID" value="CCX13091.1"/>
    <property type="molecule type" value="Genomic_DNA"/>
</dbReference>
<dbReference type="Gene3D" id="2.10.25.10">
    <property type="entry name" value="Laminin"/>
    <property type="match status" value="1"/>
</dbReference>
<dbReference type="PROSITE" id="PS01186">
    <property type="entry name" value="EGF_2"/>
    <property type="match status" value="1"/>
</dbReference>
<feature type="domain" description="BPP" evidence="6">
    <location>
        <begin position="374"/>
        <end position="710"/>
    </location>
</feature>
<evidence type="ECO:0000313" key="7">
    <source>
        <dbReference type="EMBL" id="CCX13091.1"/>
    </source>
</evidence>
<keyword evidence="1 4" id="KW-0732">Signal</keyword>
<evidence type="ECO:0000256" key="4">
    <source>
        <dbReference type="SAM" id="SignalP"/>
    </source>
</evidence>
<dbReference type="InterPro" id="IPR050969">
    <property type="entry name" value="Dev_Signal_Modulators"/>
</dbReference>
<dbReference type="AlphaFoldDB" id="U4LK71"/>
<comment type="caution">
    <text evidence="3">Lacks conserved residue(s) required for the propagation of feature annotation.</text>
</comment>
<organism evidence="7 8">
    <name type="scientific">Pyronema omphalodes (strain CBS 100304)</name>
    <name type="common">Pyronema confluens</name>
    <dbReference type="NCBI Taxonomy" id="1076935"/>
    <lineage>
        <taxon>Eukaryota</taxon>
        <taxon>Fungi</taxon>
        <taxon>Dikarya</taxon>
        <taxon>Ascomycota</taxon>
        <taxon>Pezizomycotina</taxon>
        <taxon>Pezizomycetes</taxon>
        <taxon>Pezizales</taxon>
        <taxon>Pyronemataceae</taxon>
        <taxon>Pyronema</taxon>
    </lineage>
</organism>
<dbReference type="SUPFAM" id="SSF50956">
    <property type="entry name" value="Thermostable phytase (3-phytase)"/>
    <property type="match status" value="2"/>
</dbReference>
<dbReference type="STRING" id="1076935.U4LK71"/>
<feature type="chain" id="PRO_5004651669" evidence="4">
    <location>
        <begin position="19"/>
        <end position="725"/>
    </location>
</feature>
<keyword evidence="2 3" id="KW-1015">Disulfide bond</keyword>
<dbReference type="OMA" id="ACRGDNT"/>
<dbReference type="PROSITE" id="PS51662">
    <property type="entry name" value="BP_PHYTASE"/>
    <property type="match status" value="2"/>
</dbReference>
<keyword evidence="8" id="KW-1185">Reference proteome</keyword>
<feature type="disulfide bond" evidence="3">
    <location>
        <begin position="352"/>
        <end position="362"/>
    </location>
</feature>
<evidence type="ECO:0000259" key="6">
    <source>
        <dbReference type="PROSITE" id="PS51662"/>
    </source>
</evidence>
<evidence type="ECO:0000256" key="3">
    <source>
        <dbReference type="PROSITE-ProRule" id="PRU00076"/>
    </source>
</evidence>
<dbReference type="InterPro" id="IPR000742">
    <property type="entry name" value="EGF"/>
</dbReference>
<dbReference type="Proteomes" id="UP000018144">
    <property type="component" value="Unassembled WGS sequence"/>
</dbReference>
<feature type="domain" description="EGF-like" evidence="5">
    <location>
        <begin position="348"/>
        <end position="380"/>
    </location>
</feature>
<feature type="domain" description="BPP" evidence="6">
    <location>
        <begin position="15"/>
        <end position="301"/>
    </location>
</feature>
<protein>
    <submittedName>
        <fullName evidence="7">Similar to 3-phytase acc. no. O66037</fullName>
    </submittedName>
</protein>
<dbReference type="PANTHER" id="PTHR14949">
    <property type="entry name" value="EGF-LIKE-DOMAIN, MULTIPLE 7, 8"/>
    <property type="match status" value="1"/>
</dbReference>
<feature type="disulfide bond" evidence="3">
    <location>
        <begin position="370"/>
        <end position="379"/>
    </location>
</feature>
<dbReference type="OrthoDB" id="10045365at2759"/>
<keyword evidence="3" id="KW-0245">EGF-like domain</keyword>
<proteinExistence type="predicted"/>